<keyword evidence="3" id="KW-1185">Reference proteome</keyword>
<name>A0A3N4JF26_9PEZI</name>
<gene>
    <name evidence="2" type="ORF">L873DRAFT_1322946</name>
</gene>
<accession>A0A3N4JF26</accession>
<proteinExistence type="predicted"/>
<reference evidence="2 3" key="1">
    <citation type="journal article" date="2018" name="Nat. Ecol. Evol.">
        <title>Pezizomycetes genomes reveal the molecular basis of ectomycorrhizal truffle lifestyle.</title>
        <authorList>
            <person name="Murat C."/>
            <person name="Payen T."/>
            <person name="Noel B."/>
            <person name="Kuo A."/>
            <person name="Morin E."/>
            <person name="Chen J."/>
            <person name="Kohler A."/>
            <person name="Krizsan K."/>
            <person name="Balestrini R."/>
            <person name="Da Silva C."/>
            <person name="Montanini B."/>
            <person name="Hainaut M."/>
            <person name="Levati E."/>
            <person name="Barry K.W."/>
            <person name="Belfiori B."/>
            <person name="Cichocki N."/>
            <person name="Clum A."/>
            <person name="Dockter R.B."/>
            <person name="Fauchery L."/>
            <person name="Guy J."/>
            <person name="Iotti M."/>
            <person name="Le Tacon F."/>
            <person name="Lindquist E.A."/>
            <person name="Lipzen A."/>
            <person name="Malagnac F."/>
            <person name="Mello A."/>
            <person name="Molinier V."/>
            <person name="Miyauchi S."/>
            <person name="Poulain J."/>
            <person name="Riccioni C."/>
            <person name="Rubini A."/>
            <person name="Sitrit Y."/>
            <person name="Splivallo R."/>
            <person name="Traeger S."/>
            <person name="Wang M."/>
            <person name="Zifcakova L."/>
            <person name="Wipf D."/>
            <person name="Zambonelli A."/>
            <person name="Paolocci F."/>
            <person name="Nowrousian M."/>
            <person name="Ottonello S."/>
            <person name="Baldrian P."/>
            <person name="Spatafora J.W."/>
            <person name="Henrissat B."/>
            <person name="Nagy L.G."/>
            <person name="Aury J.M."/>
            <person name="Wincker P."/>
            <person name="Grigoriev I.V."/>
            <person name="Bonfante P."/>
            <person name="Martin F.M."/>
        </authorList>
    </citation>
    <scope>NUCLEOTIDE SEQUENCE [LARGE SCALE GENOMIC DNA]</scope>
    <source>
        <strain evidence="2 3">120613-1</strain>
    </source>
</reference>
<protein>
    <recommendedName>
        <fullName evidence="4">Secreted protein</fullName>
    </recommendedName>
</protein>
<keyword evidence="1" id="KW-0732">Signal</keyword>
<evidence type="ECO:0008006" key="4">
    <source>
        <dbReference type="Google" id="ProtNLM"/>
    </source>
</evidence>
<feature type="signal peptide" evidence="1">
    <location>
        <begin position="1"/>
        <end position="18"/>
    </location>
</feature>
<dbReference type="Proteomes" id="UP000276215">
    <property type="component" value="Unassembled WGS sequence"/>
</dbReference>
<evidence type="ECO:0000313" key="3">
    <source>
        <dbReference type="Proteomes" id="UP000276215"/>
    </source>
</evidence>
<dbReference type="AlphaFoldDB" id="A0A3N4JF26"/>
<feature type="chain" id="PRO_5018025943" description="Secreted protein" evidence="1">
    <location>
        <begin position="19"/>
        <end position="85"/>
    </location>
</feature>
<sequence>MCIITFFFLSFFLSFWESGSFHSPAFVNTLTRLFSSPSLRPHLSEGRKRKEKKKSKRKITYIYKSTIYKVKPKSIVTLSFSSGMS</sequence>
<evidence type="ECO:0000256" key="1">
    <source>
        <dbReference type="SAM" id="SignalP"/>
    </source>
</evidence>
<evidence type="ECO:0000313" key="2">
    <source>
        <dbReference type="EMBL" id="RPA95301.1"/>
    </source>
</evidence>
<dbReference type="EMBL" id="ML120427">
    <property type="protein sequence ID" value="RPA95301.1"/>
    <property type="molecule type" value="Genomic_DNA"/>
</dbReference>
<organism evidence="2 3">
    <name type="scientific">Choiromyces venosus 120613-1</name>
    <dbReference type="NCBI Taxonomy" id="1336337"/>
    <lineage>
        <taxon>Eukaryota</taxon>
        <taxon>Fungi</taxon>
        <taxon>Dikarya</taxon>
        <taxon>Ascomycota</taxon>
        <taxon>Pezizomycotina</taxon>
        <taxon>Pezizomycetes</taxon>
        <taxon>Pezizales</taxon>
        <taxon>Tuberaceae</taxon>
        <taxon>Choiromyces</taxon>
    </lineage>
</organism>